<evidence type="ECO:0000256" key="2">
    <source>
        <dbReference type="ARBA" id="ARBA00023015"/>
    </source>
</evidence>
<dbReference type="Gene3D" id="3.40.190.10">
    <property type="entry name" value="Periplasmic binding protein-like II"/>
    <property type="match status" value="2"/>
</dbReference>
<dbReference type="SUPFAM" id="SSF53850">
    <property type="entry name" value="Periplasmic binding protein-like II"/>
    <property type="match status" value="1"/>
</dbReference>
<name>A0A928VTJ4_9CYAN</name>
<accession>A0A928VTJ4</accession>
<dbReference type="PANTHER" id="PTHR30346:SF0">
    <property type="entry name" value="HCA OPERON TRANSCRIPTIONAL ACTIVATOR HCAR"/>
    <property type="match status" value="1"/>
</dbReference>
<dbReference type="PANTHER" id="PTHR30346">
    <property type="entry name" value="TRANSCRIPTIONAL DUAL REGULATOR HCAR-RELATED"/>
    <property type="match status" value="1"/>
</dbReference>
<comment type="caution">
    <text evidence="6">The sequence shown here is derived from an EMBL/GenBank/DDBJ whole genome shotgun (WGS) entry which is preliminary data.</text>
</comment>
<gene>
    <name evidence="6" type="ORF">IQ235_03680</name>
</gene>
<sequence length="312" mass="34699">MLKNIEFSHLKTFVLLANKLSFSQAAEQLNITQPVLSRKIQRLEQNLGIELFYRTKPRIQLTEAGQIFLGETCQILERLEKAVQTAQKVERGESGEIIVGLENFLAPNFAFALIKGYQKYYPKVRIIFKRLSTLEQIKALQKGEFPVGFAIAPPQTENLAVKTIFKEGLILALPETHPLGIQPDINLEKLANEPFIVDTSFSSLGFERPHSGLSSVILQACSKAGFTPKVAQMTDDLHLALEFVALGMGIALLPSAIQGIEKPGVIYRPLKSSTVEIEIVMTWRSDSLSPILQPFLEAIATYGLEFHGLTLH</sequence>
<keyword evidence="2" id="KW-0805">Transcription regulation</keyword>
<evidence type="ECO:0000313" key="6">
    <source>
        <dbReference type="EMBL" id="MBE9039891.1"/>
    </source>
</evidence>
<dbReference type="GO" id="GO:0003677">
    <property type="term" value="F:DNA binding"/>
    <property type="evidence" value="ECO:0007669"/>
    <property type="project" value="UniProtKB-KW"/>
</dbReference>
<keyword evidence="7" id="KW-1185">Reference proteome</keyword>
<dbReference type="CDD" id="cd08414">
    <property type="entry name" value="PBP2_LTTR_aromatics_like"/>
    <property type="match status" value="1"/>
</dbReference>
<dbReference type="InterPro" id="IPR000847">
    <property type="entry name" value="LysR_HTH_N"/>
</dbReference>
<keyword evidence="3" id="KW-0238">DNA-binding</keyword>
<dbReference type="Pfam" id="PF00126">
    <property type="entry name" value="HTH_1"/>
    <property type="match status" value="1"/>
</dbReference>
<comment type="similarity">
    <text evidence="1">Belongs to the LysR transcriptional regulatory family.</text>
</comment>
<dbReference type="SUPFAM" id="SSF46785">
    <property type="entry name" value="Winged helix' DNA-binding domain"/>
    <property type="match status" value="1"/>
</dbReference>
<dbReference type="RefSeq" id="WP_264320150.1">
    <property type="nucleotide sequence ID" value="NZ_JADEXN010000040.1"/>
</dbReference>
<dbReference type="PRINTS" id="PR00039">
    <property type="entry name" value="HTHLYSR"/>
</dbReference>
<protein>
    <submittedName>
        <fullName evidence="6">LysR family transcriptional regulator</fullName>
    </submittedName>
</protein>
<proteinExistence type="inferred from homology"/>
<dbReference type="Pfam" id="PF03466">
    <property type="entry name" value="LysR_substrate"/>
    <property type="match status" value="1"/>
</dbReference>
<evidence type="ECO:0000259" key="5">
    <source>
        <dbReference type="PROSITE" id="PS50931"/>
    </source>
</evidence>
<evidence type="ECO:0000256" key="4">
    <source>
        <dbReference type="ARBA" id="ARBA00023163"/>
    </source>
</evidence>
<dbReference type="EMBL" id="JADEXN010000040">
    <property type="protein sequence ID" value="MBE9039891.1"/>
    <property type="molecule type" value="Genomic_DNA"/>
</dbReference>
<evidence type="ECO:0000256" key="1">
    <source>
        <dbReference type="ARBA" id="ARBA00009437"/>
    </source>
</evidence>
<feature type="domain" description="HTH lysR-type" evidence="5">
    <location>
        <begin position="5"/>
        <end position="62"/>
    </location>
</feature>
<dbReference type="Gene3D" id="1.10.10.10">
    <property type="entry name" value="Winged helix-like DNA-binding domain superfamily/Winged helix DNA-binding domain"/>
    <property type="match status" value="1"/>
</dbReference>
<dbReference type="InterPro" id="IPR005119">
    <property type="entry name" value="LysR_subst-bd"/>
</dbReference>
<evidence type="ECO:0000256" key="3">
    <source>
        <dbReference type="ARBA" id="ARBA00023125"/>
    </source>
</evidence>
<dbReference type="InterPro" id="IPR036388">
    <property type="entry name" value="WH-like_DNA-bd_sf"/>
</dbReference>
<organism evidence="6 7">
    <name type="scientific">Zarconia navalis LEGE 11467</name>
    <dbReference type="NCBI Taxonomy" id="1828826"/>
    <lineage>
        <taxon>Bacteria</taxon>
        <taxon>Bacillati</taxon>
        <taxon>Cyanobacteriota</taxon>
        <taxon>Cyanophyceae</taxon>
        <taxon>Oscillatoriophycideae</taxon>
        <taxon>Oscillatoriales</taxon>
        <taxon>Oscillatoriales incertae sedis</taxon>
        <taxon>Zarconia</taxon>
        <taxon>Zarconia navalis</taxon>
    </lineage>
</organism>
<keyword evidence="4" id="KW-0804">Transcription</keyword>
<dbReference type="GO" id="GO:0032993">
    <property type="term" value="C:protein-DNA complex"/>
    <property type="evidence" value="ECO:0007669"/>
    <property type="project" value="TreeGrafter"/>
</dbReference>
<dbReference type="InterPro" id="IPR036390">
    <property type="entry name" value="WH_DNA-bd_sf"/>
</dbReference>
<dbReference type="FunFam" id="1.10.10.10:FF:000001">
    <property type="entry name" value="LysR family transcriptional regulator"/>
    <property type="match status" value="1"/>
</dbReference>
<dbReference type="AlphaFoldDB" id="A0A928VTJ4"/>
<dbReference type="GO" id="GO:0003700">
    <property type="term" value="F:DNA-binding transcription factor activity"/>
    <property type="evidence" value="ECO:0007669"/>
    <property type="project" value="InterPro"/>
</dbReference>
<dbReference type="PROSITE" id="PS50931">
    <property type="entry name" value="HTH_LYSR"/>
    <property type="match status" value="1"/>
</dbReference>
<dbReference type="Proteomes" id="UP000621799">
    <property type="component" value="Unassembled WGS sequence"/>
</dbReference>
<reference evidence="6" key="1">
    <citation type="submission" date="2020-10" db="EMBL/GenBank/DDBJ databases">
        <authorList>
            <person name="Castelo-Branco R."/>
            <person name="Eusebio N."/>
            <person name="Adriana R."/>
            <person name="Vieira A."/>
            <person name="Brugerolle De Fraissinette N."/>
            <person name="Rezende De Castro R."/>
            <person name="Schneider M.P."/>
            <person name="Vasconcelos V."/>
            <person name="Leao P.N."/>
        </authorList>
    </citation>
    <scope>NUCLEOTIDE SEQUENCE</scope>
    <source>
        <strain evidence="6">LEGE 11467</strain>
    </source>
</reference>
<evidence type="ECO:0000313" key="7">
    <source>
        <dbReference type="Proteomes" id="UP000621799"/>
    </source>
</evidence>